<protein>
    <submittedName>
        <fullName evidence="1">Uncharacterized protein</fullName>
    </submittedName>
</protein>
<reference evidence="1 2" key="1">
    <citation type="submission" date="2016-11" db="EMBL/GenBank/DDBJ databases">
        <title>Whole genomes of Flavobacteriaceae.</title>
        <authorList>
            <person name="Stine C."/>
            <person name="Li C."/>
            <person name="Tadesse D."/>
        </authorList>
    </citation>
    <scope>NUCLEOTIDE SEQUENCE [LARGE SCALE GENOMIC DNA]</scope>
    <source>
        <strain evidence="1 2">DSM 24704</strain>
    </source>
</reference>
<dbReference type="RefSeq" id="WP_089478980.1">
    <property type="nucleotide sequence ID" value="NZ_MUGS01000009.1"/>
</dbReference>
<proteinExistence type="predicted"/>
<name>A0A227PCY8_9FLAO</name>
<accession>A0A227PCY8</accession>
<dbReference type="EMBL" id="MUGS01000009">
    <property type="protein sequence ID" value="OXG07767.1"/>
    <property type="molecule type" value="Genomic_DNA"/>
</dbReference>
<dbReference type="Proteomes" id="UP000214684">
    <property type="component" value="Unassembled WGS sequence"/>
</dbReference>
<gene>
    <name evidence="1" type="ORF">B0A64_07910</name>
</gene>
<evidence type="ECO:0000313" key="2">
    <source>
        <dbReference type="Proteomes" id="UP000214684"/>
    </source>
</evidence>
<dbReference type="InterPro" id="IPR045944">
    <property type="entry name" value="DUF6364"/>
</dbReference>
<keyword evidence="2" id="KW-1185">Reference proteome</keyword>
<evidence type="ECO:0000313" key="1">
    <source>
        <dbReference type="EMBL" id="OXG07767.1"/>
    </source>
</evidence>
<dbReference type="Pfam" id="PF19891">
    <property type="entry name" value="DUF6364"/>
    <property type="match status" value="1"/>
</dbReference>
<organism evidence="1 2">
    <name type="scientific">Flavobacterium araucananum</name>
    <dbReference type="NCBI Taxonomy" id="946678"/>
    <lineage>
        <taxon>Bacteria</taxon>
        <taxon>Pseudomonadati</taxon>
        <taxon>Bacteroidota</taxon>
        <taxon>Flavobacteriia</taxon>
        <taxon>Flavobacteriales</taxon>
        <taxon>Flavobacteriaceae</taxon>
        <taxon>Flavobacterium</taxon>
    </lineage>
</organism>
<dbReference type="AlphaFoldDB" id="A0A227PCY8"/>
<comment type="caution">
    <text evidence="1">The sequence shown here is derived from an EMBL/GenBank/DDBJ whole genome shotgun (WGS) entry which is preliminary data.</text>
</comment>
<dbReference type="OrthoDB" id="6198066at2"/>
<sequence>MDAKLTLKLDKSVIEKAKIYAAEHQHSLSLLVENYLKAITENDKAENNVEISSFVKSLAVGKGEMSEDFDYKKARQEYLSEKHK</sequence>